<gene>
    <name evidence="2" type="ordered locus">Desru_2647</name>
</gene>
<proteinExistence type="predicted"/>
<dbReference type="InterPro" id="IPR012347">
    <property type="entry name" value="Ferritin-like"/>
</dbReference>
<dbReference type="CDD" id="cd01045">
    <property type="entry name" value="Ferritin_like_AB"/>
    <property type="match status" value="1"/>
</dbReference>
<organism evidence="2 3">
    <name type="scientific">Desulforamulus ruminis (strain ATCC 23193 / DSM 2154 / NCIMB 8452 / DL)</name>
    <name type="common">Desulfotomaculum ruminis</name>
    <dbReference type="NCBI Taxonomy" id="696281"/>
    <lineage>
        <taxon>Bacteria</taxon>
        <taxon>Bacillati</taxon>
        <taxon>Bacillota</taxon>
        <taxon>Clostridia</taxon>
        <taxon>Eubacteriales</taxon>
        <taxon>Peptococcaceae</taxon>
        <taxon>Desulforamulus</taxon>
    </lineage>
</organism>
<dbReference type="Proteomes" id="UP000009234">
    <property type="component" value="Chromosome"/>
</dbReference>
<dbReference type="STRING" id="696281.Desru_2647"/>
<dbReference type="GO" id="GO:0046872">
    <property type="term" value="F:metal ion binding"/>
    <property type="evidence" value="ECO:0007669"/>
    <property type="project" value="InterPro"/>
</dbReference>
<dbReference type="SUPFAM" id="SSF47240">
    <property type="entry name" value="Ferritin-like"/>
    <property type="match status" value="1"/>
</dbReference>
<dbReference type="InterPro" id="IPR009078">
    <property type="entry name" value="Ferritin-like_SF"/>
</dbReference>
<dbReference type="InterPro" id="IPR003251">
    <property type="entry name" value="Rr_diiron-bd_dom"/>
</dbReference>
<dbReference type="EMBL" id="CP002780">
    <property type="protein sequence ID" value="AEG60873.1"/>
    <property type="molecule type" value="Genomic_DNA"/>
</dbReference>
<dbReference type="GO" id="GO:0016491">
    <property type="term" value="F:oxidoreductase activity"/>
    <property type="evidence" value="ECO:0007669"/>
    <property type="project" value="InterPro"/>
</dbReference>
<dbReference type="Gene3D" id="1.20.1260.10">
    <property type="match status" value="1"/>
</dbReference>
<dbReference type="AlphaFoldDB" id="F6DQH9"/>
<dbReference type="HOGENOM" id="CLU_122749_1_0_9"/>
<dbReference type="RefSeq" id="WP_013842629.1">
    <property type="nucleotide sequence ID" value="NC_015589.1"/>
</dbReference>
<dbReference type="Pfam" id="PF02915">
    <property type="entry name" value="Rubrerythrin"/>
    <property type="match status" value="1"/>
</dbReference>
<protein>
    <submittedName>
        <fullName evidence="2">Rubrerythrin</fullName>
    </submittedName>
</protein>
<dbReference type="OrthoDB" id="5405405at2"/>
<evidence type="ECO:0000313" key="2">
    <source>
        <dbReference type="EMBL" id="AEG60873.1"/>
    </source>
</evidence>
<evidence type="ECO:0000313" key="3">
    <source>
        <dbReference type="Proteomes" id="UP000009234"/>
    </source>
</evidence>
<name>F6DQH9_DESRL</name>
<dbReference type="eggNOG" id="COG1633">
    <property type="taxonomic scope" value="Bacteria"/>
</dbReference>
<reference evidence="2 3" key="2">
    <citation type="journal article" date="2012" name="Stand. Genomic Sci.">
        <title>Complete genome sequence of the sulfate-reducing firmicute Desulfotomaculum ruminis type strain (DL(T)).</title>
        <authorList>
            <person name="Spring S."/>
            <person name="Visser M."/>
            <person name="Lu M."/>
            <person name="Copeland A."/>
            <person name="Lapidus A."/>
            <person name="Lucas S."/>
            <person name="Cheng J.F."/>
            <person name="Han C."/>
            <person name="Tapia R."/>
            <person name="Goodwin L.A."/>
            <person name="Pitluck S."/>
            <person name="Ivanova N."/>
            <person name="Land M."/>
            <person name="Hauser L."/>
            <person name="Larimer F."/>
            <person name="Rohde M."/>
            <person name="Goker M."/>
            <person name="Detter J.C."/>
            <person name="Kyrpides N.C."/>
            <person name="Woyke T."/>
            <person name="Schaap P.J."/>
            <person name="Plugge C.M."/>
            <person name="Muyzer G."/>
            <person name="Kuever J."/>
            <person name="Pereira I.A."/>
            <person name="Parshina S.N."/>
            <person name="Bernier-Latmani R."/>
            <person name="Stams A.J."/>
            <person name="Klenk H.P."/>
        </authorList>
    </citation>
    <scope>NUCLEOTIDE SEQUENCE [LARGE SCALE GENOMIC DNA]</scope>
    <source>
        <strain evidence="3">ATCC 23193 / DSM 2154 / NCIB 8452 / DL</strain>
    </source>
</reference>
<dbReference type="KEGG" id="dru:Desru_2647"/>
<evidence type="ECO:0000259" key="1">
    <source>
        <dbReference type="Pfam" id="PF02915"/>
    </source>
</evidence>
<accession>F6DQH9</accession>
<keyword evidence="3" id="KW-1185">Reference proteome</keyword>
<sequence length="162" mass="18532">MTIACGMDKQGFSVSDIIEVAVKIEQAGKKFYSSLAIQEVNEPVRDLFIHLANEEENHVKSFQYLTYVLKDEGLSSCSADYLEYLNAVIKAHIFFNQDPDNLERIESVREALEMAIRFERDSILVFNELMSLVGNKGKEALQNLIFQEQVHIRTLAHSFDQV</sequence>
<feature type="domain" description="Rubrerythrin diiron-binding" evidence="1">
    <location>
        <begin position="16"/>
        <end position="156"/>
    </location>
</feature>
<reference evidence="3" key="1">
    <citation type="submission" date="2011-05" db="EMBL/GenBank/DDBJ databases">
        <title>Complete sequence of Desulfotomaculum ruminis DSM 2154.</title>
        <authorList>
            <person name="Lucas S."/>
            <person name="Copeland A."/>
            <person name="Lapidus A."/>
            <person name="Cheng J.-F."/>
            <person name="Goodwin L."/>
            <person name="Pitluck S."/>
            <person name="Lu M."/>
            <person name="Detter J.C."/>
            <person name="Han C."/>
            <person name="Tapia R."/>
            <person name="Land M."/>
            <person name="Hauser L."/>
            <person name="Kyrpides N."/>
            <person name="Ivanova N."/>
            <person name="Mikhailova N."/>
            <person name="Pagani I."/>
            <person name="Stams A.J.M."/>
            <person name="Plugge C.M."/>
            <person name="Muyzer G."/>
            <person name="Kuever J."/>
            <person name="Parshina S.N."/>
            <person name="Ivanova A.E."/>
            <person name="Nazina T.N."/>
            <person name="Brambilla E."/>
            <person name="Spring S."/>
            <person name="Klenk H.-P."/>
            <person name="Woyke T."/>
        </authorList>
    </citation>
    <scope>NUCLEOTIDE SEQUENCE [LARGE SCALE GENOMIC DNA]</scope>
    <source>
        <strain evidence="3">ATCC 23193 / DSM 2154 / NCIB 8452 / DL</strain>
    </source>
</reference>